<evidence type="ECO:0000313" key="6">
    <source>
        <dbReference type="Proteomes" id="UP000050164"/>
    </source>
</evidence>
<dbReference type="EMBL" id="CNFT01001037">
    <property type="protein sequence ID" value="CKS75800.1"/>
    <property type="molecule type" value="Genomic_DNA"/>
</dbReference>
<reference evidence="4 5" key="1">
    <citation type="submission" date="2015-03" db="EMBL/GenBank/DDBJ databases">
        <authorList>
            <consortium name="Pathogen Informatics"/>
        </authorList>
    </citation>
    <scope>NUCLEOTIDE SEQUENCE [LARGE SCALE GENOMIC DNA]</scope>
    <source>
        <strain evidence="1 6">Bir 185</strain>
        <strain evidence="2 5">Bir 187</strain>
        <strain evidence="3 4">D00501624</strain>
    </source>
</reference>
<dbReference type="Proteomes" id="UP000050164">
    <property type="component" value="Unassembled WGS sequence"/>
</dbReference>
<accession>A0A655AFW1</accession>
<evidence type="ECO:0000313" key="4">
    <source>
        <dbReference type="Proteomes" id="UP000039217"/>
    </source>
</evidence>
<sequence>MDPDHPDSAALKNPQSVYQPLTCPDHVVGDDVHSVVQVCPDGAVAGMHGQVQDGARVHGEPLQPVGLDRAVPCVVLGPHPRKVKLLWRQRKPEQIYPNVHPTLGGKILKRQGERRLSRAGSAVEEDEFALWHTRHSRKTISHPPGPGRVYHSAPVRCAAAVVHRAASAFANCAVLHTHTGNSLAHAAVESGR</sequence>
<dbReference type="EMBL" id="CNFU01001168">
    <property type="protein sequence ID" value="CKT11855.1"/>
    <property type="molecule type" value="Genomic_DNA"/>
</dbReference>
<evidence type="ECO:0000313" key="2">
    <source>
        <dbReference type="EMBL" id="CKT11855.1"/>
    </source>
</evidence>
<name>A0A655AFW1_MYCTX</name>
<protein>
    <submittedName>
        <fullName evidence="2">Uncharacterized protein</fullName>
    </submittedName>
</protein>
<evidence type="ECO:0000313" key="1">
    <source>
        <dbReference type="EMBL" id="CKS75800.1"/>
    </source>
</evidence>
<evidence type="ECO:0000313" key="3">
    <source>
        <dbReference type="EMBL" id="CNV73004.1"/>
    </source>
</evidence>
<evidence type="ECO:0000313" key="5">
    <source>
        <dbReference type="Proteomes" id="UP000049023"/>
    </source>
</evidence>
<dbReference type="EMBL" id="CQQC01001197">
    <property type="protein sequence ID" value="CNV73004.1"/>
    <property type="molecule type" value="Genomic_DNA"/>
</dbReference>
<organism evidence="2 5">
    <name type="scientific">Mycobacterium tuberculosis</name>
    <dbReference type="NCBI Taxonomy" id="1773"/>
    <lineage>
        <taxon>Bacteria</taxon>
        <taxon>Bacillati</taxon>
        <taxon>Actinomycetota</taxon>
        <taxon>Actinomycetes</taxon>
        <taxon>Mycobacteriales</taxon>
        <taxon>Mycobacteriaceae</taxon>
        <taxon>Mycobacterium</taxon>
        <taxon>Mycobacterium tuberculosis complex</taxon>
    </lineage>
</organism>
<gene>
    <name evidence="3" type="ORF">ERS007661_02994</name>
    <name evidence="1" type="ORF">ERS027659_03526</name>
    <name evidence="2" type="ORF">ERS027661_03953</name>
</gene>
<dbReference type="Proteomes" id="UP000049023">
    <property type="component" value="Unassembled WGS sequence"/>
</dbReference>
<dbReference type="AlphaFoldDB" id="A0A655AFW1"/>
<proteinExistence type="predicted"/>
<dbReference type="Proteomes" id="UP000039217">
    <property type="component" value="Unassembled WGS sequence"/>
</dbReference>